<accession>A0ABR3F3W5</accession>
<evidence type="ECO:0000313" key="2">
    <source>
        <dbReference type="EMBL" id="KAL0569863.1"/>
    </source>
</evidence>
<feature type="region of interest" description="Disordered" evidence="1">
    <location>
        <begin position="511"/>
        <end position="532"/>
    </location>
</feature>
<evidence type="ECO:0000256" key="1">
    <source>
        <dbReference type="SAM" id="MobiDB-lite"/>
    </source>
</evidence>
<dbReference type="Proteomes" id="UP001465976">
    <property type="component" value="Unassembled WGS sequence"/>
</dbReference>
<keyword evidence="3" id="KW-1185">Reference proteome</keyword>
<evidence type="ECO:0000313" key="3">
    <source>
        <dbReference type="Proteomes" id="UP001465976"/>
    </source>
</evidence>
<protein>
    <submittedName>
        <fullName evidence="2">Uncharacterized protein</fullName>
    </submittedName>
</protein>
<sequence>MPPGASSRRRYLRSSPTLVRSQHFKAARNVSFGDTNLSTVRGNQYNSYTIQEKKKATHFIVGTEEEEAEYDQFLEIKRGDFVALEDIHRSLGLVFDEEREGRITLGERAVVVGDVRIGGMASKCTVVSYSGDGAEQLWKTDFQRFGGARYIAGSRSAEKAQMVGINRSKVPMIILTGGLVPAAHLMERAGVMGRMYLKALARQMGCWGDDSLWMDASRGVFCRGPQGPRCGGRSYLPLENLPSDTELLREEVVIRYSASRKEDHEVLEGLSMPQHASASRIRVSRPTIISTLTDTTLAVVSGVWWKDGDSCLGEKEVLANGTTRFTLKDDQRRLKFKLESIFDPYAWLAQAPSTFHAHGIPLEGDLSAYKLIFPEKLTATLSNSRVKRQRRQNHPSIYLFLSSSIFWSFNPTGQTSIPNNLCRHLGLPLRLLPECTEFSWPTERYKTLQAYQIARGFDPTTTDFVRHNRLPIFEAVEQPLPSRFEEINYPVAIFAPENVTSDASTAHTSRFNCPIRTGPPSIPSQKGQRVSI</sequence>
<gene>
    <name evidence="2" type="ORF">V5O48_012094</name>
</gene>
<name>A0ABR3F3W5_9AGAR</name>
<dbReference type="EMBL" id="JBAHYK010001037">
    <property type="protein sequence ID" value="KAL0569863.1"/>
    <property type="molecule type" value="Genomic_DNA"/>
</dbReference>
<proteinExistence type="predicted"/>
<reference evidence="2 3" key="1">
    <citation type="submission" date="2024-02" db="EMBL/GenBank/DDBJ databases">
        <title>A draft genome for the cacao thread blight pathogen Marasmius crinis-equi.</title>
        <authorList>
            <person name="Cohen S.P."/>
            <person name="Baruah I.K."/>
            <person name="Amoako-Attah I."/>
            <person name="Bukari Y."/>
            <person name="Meinhardt L.W."/>
            <person name="Bailey B.A."/>
        </authorList>
    </citation>
    <scope>NUCLEOTIDE SEQUENCE [LARGE SCALE GENOMIC DNA]</scope>
    <source>
        <strain evidence="2 3">GH-76</strain>
    </source>
</reference>
<comment type="caution">
    <text evidence="2">The sequence shown here is derived from an EMBL/GenBank/DDBJ whole genome shotgun (WGS) entry which is preliminary data.</text>
</comment>
<feature type="compositionally biased region" description="Polar residues" evidence="1">
    <location>
        <begin position="523"/>
        <end position="532"/>
    </location>
</feature>
<organism evidence="2 3">
    <name type="scientific">Marasmius crinis-equi</name>
    <dbReference type="NCBI Taxonomy" id="585013"/>
    <lineage>
        <taxon>Eukaryota</taxon>
        <taxon>Fungi</taxon>
        <taxon>Dikarya</taxon>
        <taxon>Basidiomycota</taxon>
        <taxon>Agaricomycotina</taxon>
        <taxon>Agaricomycetes</taxon>
        <taxon>Agaricomycetidae</taxon>
        <taxon>Agaricales</taxon>
        <taxon>Marasmiineae</taxon>
        <taxon>Marasmiaceae</taxon>
        <taxon>Marasmius</taxon>
    </lineage>
</organism>